<evidence type="ECO:0000256" key="1">
    <source>
        <dbReference type="SAM" id="SignalP"/>
    </source>
</evidence>
<dbReference type="Proteomes" id="UP000789759">
    <property type="component" value="Unassembled WGS sequence"/>
</dbReference>
<name>A0A9N8WGT9_9GLOM</name>
<accession>A0A9N8WGT9</accession>
<feature type="chain" id="PRO_5040501472" evidence="1">
    <location>
        <begin position="23"/>
        <end position="148"/>
    </location>
</feature>
<keyword evidence="1" id="KW-0732">Signal</keyword>
<keyword evidence="3" id="KW-1185">Reference proteome</keyword>
<dbReference type="EMBL" id="CAJVQA010000699">
    <property type="protein sequence ID" value="CAG8486770.1"/>
    <property type="molecule type" value="Genomic_DNA"/>
</dbReference>
<reference evidence="2" key="1">
    <citation type="submission" date="2021-06" db="EMBL/GenBank/DDBJ databases">
        <authorList>
            <person name="Kallberg Y."/>
            <person name="Tangrot J."/>
            <person name="Rosling A."/>
        </authorList>
    </citation>
    <scope>NUCLEOTIDE SEQUENCE</scope>
    <source>
        <strain evidence="2">FL966</strain>
    </source>
</reference>
<gene>
    <name evidence="2" type="ORF">CPELLU_LOCUS1781</name>
</gene>
<evidence type="ECO:0000313" key="3">
    <source>
        <dbReference type="Proteomes" id="UP000789759"/>
    </source>
</evidence>
<evidence type="ECO:0000313" key="2">
    <source>
        <dbReference type="EMBL" id="CAG8486770.1"/>
    </source>
</evidence>
<dbReference type="AlphaFoldDB" id="A0A9N8WGT9"/>
<comment type="caution">
    <text evidence="2">The sequence shown here is derived from an EMBL/GenBank/DDBJ whole genome shotgun (WGS) entry which is preliminary data.</text>
</comment>
<proteinExistence type="predicted"/>
<protein>
    <submittedName>
        <fullName evidence="2">14184_t:CDS:1</fullName>
    </submittedName>
</protein>
<sequence>MLSWKFTTLLLLFSLLFNVVFTSPIEVARIRKKCRGLQVVYPARSGIIYRDGESQWVMLRSRGIHSDPVILVNRIRLYYVEPDTENYKVVKTLSTVTKPVRKGSITNFKIKLSIPKKFEIPGRYFYRIYGMTISGRTCYVDSVKFNIM</sequence>
<organism evidence="2 3">
    <name type="scientific">Cetraspora pellucida</name>
    <dbReference type="NCBI Taxonomy" id="1433469"/>
    <lineage>
        <taxon>Eukaryota</taxon>
        <taxon>Fungi</taxon>
        <taxon>Fungi incertae sedis</taxon>
        <taxon>Mucoromycota</taxon>
        <taxon>Glomeromycotina</taxon>
        <taxon>Glomeromycetes</taxon>
        <taxon>Diversisporales</taxon>
        <taxon>Gigasporaceae</taxon>
        <taxon>Cetraspora</taxon>
    </lineage>
</organism>
<feature type="signal peptide" evidence="1">
    <location>
        <begin position="1"/>
        <end position="22"/>
    </location>
</feature>